<dbReference type="EMBL" id="JAWDGP010003273">
    <property type="protein sequence ID" value="KAK3775793.1"/>
    <property type="molecule type" value="Genomic_DNA"/>
</dbReference>
<accession>A0AAE0ZUB1</accession>
<feature type="region of interest" description="Disordered" evidence="1">
    <location>
        <begin position="1"/>
        <end position="22"/>
    </location>
</feature>
<evidence type="ECO:0000313" key="2">
    <source>
        <dbReference type="EMBL" id="KAK3775793.1"/>
    </source>
</evidence>
<organism evidence="2 3">
    <name type="scientific">Elysia crispata</name>
    <name type="common">lettuce slug</name>
    <dbReference type="NCBI Taxonomy" id="231223"/>
    <lineage>
        <taxon>Eukaryota</taxon>
        <taxon>Metazoa</taxon>
        <taxon>Spiralia</taxon>
        <taxon>Lophotrochozoa</taxon>
        <taxon>Mollusca</taxon>
        <taxon>Gastropoda</taxon>
        <taxon>Heterobranchia</taxon>
        <taxon>Euthyneura</taxon>
        <taxon>Panpulmonata</taxon>
        <taxon>Sacoglossa</taxon>
        <taxon>Placobranchoidea</taxon>
        <taxon>Plakobranchidae</taxon>
        <taxon>Elysia</taxon>
    </lineage>
</organism>
<protein>
    <submittedName>
        <fullName evidence="2">Uncharacterized protein</fullName>
    </submittedName>
</protein>
<comment type="caution">
    <text evidence="2">The sequence shown here is derived from an EMBL/GenBank/DDBJ whole genome shotgun (WGS) entry which is preliminary data.</text>
</comment>
<dbReference type="Proteomes" id="UP001283361">
    <property type="component" value="Unassembled WGS sequence"/>
</dbReference>
<proteinExistence type="predicted"/>
<name>A0AAE0ZUB1_9GAST</name>
<sequence length="135" mass="14862">MFSNHQQVIGEQREGKVHDDPKNASAMKSAGFFSSIPAQRPEHTAPMVMSGGPEGGSLTPCWPLLDTQKIWWSLSYVPRSVEFELCPSSVEFELCPSSLSYVPRSVEFELCPSSVEFELCPSSVEFELCPSVCGV</sequence>
<feature type="compositionally biased region" description="Basic and acidic residues" evidence="1">
    <location>
        <begin position="11"/>
        <end position="22"/>
    </location>
</feature>
<evidence type="ECO:0000256" key="1">
    <source>
        <dbReference type="SAM" id="MobiDB-lite"/>
    </source>
</evidence>
<keyword evidence="3" id="KW-1185">Reference proteome</keyword>
<evidence type="ECO:0000313" key="3">
    <source>
        <dbReference type="Proteomes" id="UP001283361"/>
    </source>
</evidence>
<gene>
    <name evidence="2" type="ORF">RRG08_047981</name>
</gene>
<dbReference type="AlphaFoldDB" id="A0AAE0ZUB1"/>
<reference evidence="2" key="1">
    <citation type="journal article" date="2023" name="G3 (Bethesda)">
        <title>A reference genome for the long-term kleptoplast-retaining sea slug Elysia crispata morphotype clarki.</title>
        <authorList>
            <person name="Eastman K.E."/>
            <person name="Pendleton A.L."/>
            <person name="Shaikh M.A."/>
            <person name="Suttiyut T."/>
            <person name="Ogas R."/>
            <person name="Tomko P."/>
            <person name="Gavelis G."/>
            <person name="Widhalm J.R."/>
            <person name="Wisecaver J.H."/>
        </authorList>
    </citation>
    <scope>NUCLEOTIDE SEQUENCE</scope>
    <source>
        <strain evidence="2">ECLA1</strain>
    </source>
</reference>